<dbReference type="Proteomes" id="UP000593892">
    <property type="component" value="Chromosome"/>
</dbReference>
<sequence length="311" mass="34047">MSLEHLDTLIAFATVMLGVSLLITTFTQMVSAFLGLRGTNLRWGLKALIENIYPDSKQHAHDIAEAVLRHPLISDSSLSIIRRKVPLLQRWQLANHVTVAEFVRILEKITAQTSAGDLKTAMQNIVQNAQPHPGDNGAPSAVVDVAEEFQFWFETAMGRTAQRFRLHMRVWTILFAVGLCLALHLDSLQLYTQLSSDAELRAGLAAASSTLSAKAQQPAAAADEKAALENLAKQAREIKSSLDATRLNLIPSPYPNPWYSTYEGRRHLLGVLFTIALLSLGAPFWFNVLKSLSSLKPLLASKQENTGGAAG</sequence>
<feature type="transmembrane region" description="Helical" evidence="2">
    <location>
        <begin position="267"/>
        <end position="286"/>
    </location>
</feature>
<evidence type="ECO:0000256" key="1">
    <source>
        <dbReference type="SAM" id="Coils"/>
    </source>
</evidence>
<dbReference type="EMBL" id="CP063849">
    <property type="protein sequence ID" value="QOY90547.1"/>
    <property type="molecule type" value="Genomic_DNA"/>
</dbReference>
<keyword evidence="2" id="KW-0472">Membrane</keyword>
<keyword evidence="2" id="KW-1133">Transmembrane helix</keyword>
<dbReference type="KEGG" id="pfer:IRI77_11530"/>
<evidence type="ECO:0000313" key="3">
    <source>
        <dbReference type="EMBL" id="QOY90547.1"/>
    </source>
</evidence>
<organism evidence="3 4">
    <name type="scientific">Paludibaculum fermentans</name>
    <dbReference type="NCBI Taxonomy" id="1473598"/>
    <lineage>
        <taxon>Bacteria</taxon>
        <taxon>Pseudomonadati</taxon>
        <taxon>Acidobacteriota</taxon>
        <taxon>Terriglobia</taxon>
        <taxon>Bryobacterales</taxon>
        <taxon>Bryobacteraceae</taxon>
        <taxon>Paludibaculum</taxon>
    </lineage>
</organism>
<name>A0A7S7SLS2_PALFE</name>
<dbReference type="RefSeq" id="WP_194452209.1">
    <property type="nucleotide sequence ID" value="NZ_CP063849.1"/>
</dbReference>
<proteinExistence type="predicted"/>
<evidence type="ECO:0000256" key="2">
    <source>
        <dbReference type="SAM" id="Phobius"/>
    </source>
</evidence>
<protein>
    <submittedName>
        <fullName evidence="3">Uncharacterized protein</fullName>
    </submittedName>
</protein>
<evidence type="ECO:0000313" key="4">
    <source>
        <dbReference type="Proteomes" id="UP000593892"/>
    </source>
</evidence>
<reference evidence="3 4" key="1">
    <citation type="submission" date="2020-10" db="EMBL/GenBank/DDBJ databases">
        <title>Complete genome sequence of Paludibaculum fermentans P105T, a facultatively anaerobic acidobacterium capable of dissimilatory Fe(III) reduction.</title>
        <authorList>
            <person name="Dedysh S.N."/>
            <person name="Beletsky A.V."/>
            <person name="Kulichevskaya I.S."/>
            <person name="Mardanov A.V."/>
            <person name="Ravin N.V."/>
        </authorList>
    </citation>
    <scope>NUCLEOTIDE SEQUENCE [LARGE SCALE GENOMIC DNA]</scope>
    <source>
        <strain evidence="3 4">P105</strain>
    </source>
</reference>
<accession>A0A7S7SLS2</accession>
<feature type="coiled-coil region" evidence="1">
    <location>
        <begin position="221"/>
        <end position="248"/>
    </location>
</feature>
<keyword evidence="2" id="KW-0812">Transmembrane</keyword>
<keyword evidence="1" id="KW-0175">Coiled coil</keyword>
<gene>
    <name evidence="3" type="ORF">IRI77_11530</name>
</gene>
<keyword evidence="4" id="KW-1185">Reference proteome</keyword>
<dbReference type="AlphaFoldDB" id="A0A7S7SLS2"/>
<feature type="transmembrane region" description="Helical" evidence="2">
    <location>
        <begin position="12"/>
        <end position="36"/>
    </location>
</feature>
<feature type="transmembrane region" description="Helical" evidence="2">
    <location>
        <begin position="166"/>
        <end position="185"/>
    </location>
</feature>